<accession>A0A7S4PPN4</accession>
<dbReference type="GO" id="GO:0005634">
    <property type="term" value="C:nucleus"/>
    <property type="evidence" value="ECO:0007669"/>
    <property type="project" value="TreeGrafter"/>
</dbReference>
<feature type="coiled-coil region" evidence="4">
    <location>
        <begin position="333"/>
        <end position="396"/>
    </location>
</feature>
<sequence length="974" mass="111547">MLKEYRIKHKRELIAETDEILMYVNHCEKLGTAMRQEYLDQISDKHLFLRQLSLGSKGGVALGKSLQWCRSGIKSIDLGFCEIGKAGCECIAEALTSLPSLSSLDLVGNRIGAYGAEALAKVFLESRHSNTSLTSLNLRDNHLGDQGAIQISKILYVNTSLRSLNLSDNEILLEGAQSIAKGIEFQHENQGVERLFLSCNNIKYQGCRMLCNALCRNKTVRTLDLSSNHVGDLGARSIADMMSMNAFLTSLDISNNDFQGAGLTQISKSLNVNKTMTFLDISNNNLDNHTMNLLITASLGQNPMRLQFFNVSTRQSDNVGVAKILGEKTFTKRQDLQAYLVEAEQKLRVAKDTMKKMEKELFVSERMIADLEHVGREFQDENLREMKSKVENTRETLHDTWTEISNLKSILEEGNQLLESWVPEANVNLQNLQEHKQVMDLLRDTSTRSVKINLRNPGHRYVVATLLDSWTRCLGMTLKIEVNRKTWKIPPKFEDKRMQDMHEACQAVDTLPKSGGGIIHVQRCNWSKRSYNLNLDREEERRRVEALRQRHLAFFSSERIRNFRHDGNLVDCFDHPKWKLPLSGRISFTMHSLVFDYDPEDIVGTLTLDLDLPWELSVAENLFEKLKQREALRQNLVNYKPSADGSSASLVLKQHKLPSWSGRCFLEGEEVQVTPSSSLPTSGVMHMVWERSSDRVPKIGIHFVLHMQYSLHRWIAEKLWTRCNRQAEFVSSEFILEYPLLNQLDYKDMHGSFDHLERWTFPDDGQHSTLELTYVVRSAKFIETRQVKWDLEIPEQQEEAEKTLYGKDAVSISDVQIMDKRTGDKRCLPIPFRPGERKFWRLPSSGIVTAVYGRLKRMNEHKLPVHVVQSVIARIDKDGQKAGKERILRKIVNEDAVFYKNLSAEQGARIFFQAFEGSDFLEKMAAADILYKNIAEPHRFLQCLAEQSSQERDAPVVENIPLRKQKKNLAVKMA</sequence>
<dbReference type="InterPro" id="IPR032675">
    <property type="entry name" value="LRR_dom_sf"/>
</dbReference>
<dbReference type="AlphaFoldDB" id="A0A7S4PPN4"/>
<evidence type="ECO:0000256" key="3">
    <source>
        <dbReference type="ARBA" id="ARBA00022737"/>
    </source>
</evidence>
<evidence type="ECO:0000313" key="5">
    <source>
        <dbReference type="EMBL" id="CAE2341996.1"/>
    </source>
</evidence>
<dbReference type="EMBL" id="HBKN01051288">
    <property type="protein sequence ID" value="CAE2341996.1"/>
    <property type="molecule type" value="Transcribed_RNA"/>
</dbReference>
<dbReference type="SMART" id="SM00368">
    <property type="entry name" value="LRR_RI"/>
    <property type="match status" value="7"/>
</dbReference>
<proteinExistence type="predicted"/>
<gene>
    <name evidence="5" type="ORF">GTHE00462_LOCUS39992</name>
</gene>
<dbReference type="Gene3D" id="3.80.10.10">
    <property type="entry name" value="Ribonuclease Inhibitor"/>
    <property type="match status" value="3"/>
</dbReference>
<dbReference type="SUPFAM" id="SSF52047">
    <property type="entry name" value="RNI-like"/>
    <property type="match status" value="1"/>
</dbReference>
<dbReference type="PANTHER" id="PTHR24113:SF12">
    <property type="entry name" value="RAN GTPASE-ACTIVATING PROTEIN 1"/>
    <property type="match status" value="1"/>
</dbReference>
<name>A0A7S4PPN4_GUITH</name>
<dbReference type="Pfam" id="PF13516">
    <property type="entry name" value="LRR_6"/>
    <property type="match status" value="6"/>
</dbReference>
<dbReference type="GO" id="GO:0005096">
    <property type="term" value="F:GTPase activator activity"/>
    <property type="evidence" value="ECO:0007669"/>
    <property type="project" value="UniProtKB-KW"/>
</dbReference>
<evidence type="ECO:0000256" key="4">
    <source>
        <dbReference type="SAM" id="Coils"/>
    </source>
</evidence>
<dbReference type="GO" id="GO:0005829">
    <property type="term" value="C:cytosol"/>
    <property type="evidence" value="ECO:0007669"/>
    <property type="project" value="TreeGrafter"/>
</dbReference>
<dbReference type="InterPro" id="IPR001611">
    <property type="entry name" value="Leu-rich_rpt"/>
</dbReference>
<dbReference type="GO" id="GO:0006913">
    <property type="term" value="P:nucleocytoplasmic transport"/>
    <property type="evidence" value="ECO:0007669"/>
    <property type="project" value="TreeGrafter"/>
</dbReference>
<evidence type="ECO:0000256" key="2">
    <source>
        <dbReference type="ARBA" id="ARBA00022614"/>
    </source>
</evidence>
<protein>
    <submittedName>
        <fullName evidence="5">Uncharacterized protein</fullName>
    </submittedName>
</protein>
<keyword evidence="3" id="KW-0677">Repeat</keyword>
<dbReference type="GO" id="GO:0048471">
    <property type="term" value="C:perinuclear region of cytoplasm"/>
    <property type="evidence" value="ECO:0007669"/>
    <property type="project" value="TreeGrafter"/>
</dbReference>
<organism evidence="5">
    <name type="scientific">Guillardia theta</name>
    <name type="common">Cryptophyte</name>
    <name type="synonym">Cryptomonas phi</name>
    <dbReference type="NCBI Taxonomy" id="55529"/>
    <lineage>
        <taxon>Eukaryota</taxon>
        <taxon>Cryptophyceae</taxon>
        <taxon>Pyrenomonadales</taxon>
        <taxon>Geminigeraceae</taxon>
        <taxon>Guillardia</taxon>
    </lineage>
</organism>
<dbReference type="GO" id="GO:0031267">
    <property type="term" value="F:small GTPase binding"/>
    <property type="evidence" value="ECO:0007669"/>
    <property type="project" value="TreeGrafter"/>
</dbReference>
<keyword evidence="2" id="KW-0433">Leucine-rich repeat</keyword>
<keyword evidence="1" id="KW-0343">GTPase activation</keyword>
<dbReference type="InterPro" id="IPR027038">
    <property type="entry name" value="RanGap"/>
</dbReference>
<keyword evidence="4" id="KW-0175">Coiled coil</keyword>
<evidence type="ECO:0000256" key="1">
    <source>
        <dbReference type="ARBA" id="ARBA00022468"/>
    </source>
</evidence>
<reference evidence="5" key="1">
    <citation type="submission" date="2021-01" db="EMBL/GenBank/DDBJ databases">
        <authorList>
            <person name="Corre E."/>
            <person name="Pelletier E."/>
            <person name="Niang G."/>
            <person name="Scheremetjew M."/>
            <person name="Finn R."/>
            <person name="Kale V."/>
            <person name="Holt S."/>
            <person name="Cochrane G."/>
            <person name="Meng A."/>
            <person name="Brown T."/>
            <person name="Cohen L."/>
        </authorList>
    </citation>
    <scope>NUCLEOTIDE SEQUENCE</scope>
    <source>
        <strain evidence="5">CCMP 2712</strain>
    </source>
</reference>
<dbReference type="PANTHER" id="PTHR24113">
    <property type="entry name" value="RAN GTPASE-ACTIVATING PROTEIN 1"/>
    <property type="match status" value="1"/>
</dbReference>